<accession>S2W1Y0</accession>
<evidence type="ECO:0000259" key="1">
    <source>
        <dbReference type="PROSITE" id="PS51186"/>
    </source>
</evidence>
<gene>
    <name evidence="2" type="ORF">HMPREF9306_00184</name>
</gene>
<protein>
    <recommendedName>
        <fullName evidence="1">N-acetyltransferase domain-containing protein</fullName>
    </recommendedName>
</protein>
<dbReference type="HOGENOM" id="CLU_013985_13_0_11"/>
<comment type="caution">
    <text evidence="2">The sequence shown here is derived from an EMBL/GenBank/DDBJ whole genome shotgun (WGS) entry which is preliminary data.</text>
</comment>
<dbReference type="InterPro" id="IPR000182">
    <property type="entry name" value="GNAT_dom"/>
</dbReference>
<dbReference type="PROSITE" id="PS51186">
    <property type="entry name" value="GNAT"/>
    <property type="match status" value="1"/>
</dbReference>
<reference evidence="2 3" key="1">
    <citation type="submission" date="2013-04" db="EMBL/GenBank/DDBJ databases">
        <title>The Genome Sequence of Propionimicrobium lymphophilum ACS-093-V-SCH5.</title>
        <authorList>
            <consortium name="The Broad Institute Genomics Platform"/>
            <person name="Earl A."/>
            <person name="Ward D."/>
            <person name="Feldgarden M."/>
            <person name="Gevers D."/>
            <person name="Saerens B."/>
            <person name="Vaneechoutte M."/>
            <person name="Walker B."/>
            <person name="Young S."/>
            <person name="Zeng Q."/>
            <person name="Gargeya S."/>
            <person name="Fitzgerald M."/>
            <person name="Haas B."/>
            <person name="Abouelleil A."/>
            <person name="Allen A.W."/>
            <person name="Alvarado L."/>
            <person name="Arachchi H.M."/>
            <person name="Berlin A.M."/>
            <person name="Chapman S.B."/>
            <person name="Gainer-Dewar J."/>
            <person name="Goldberg J."/>
            <person name="Griggs A."/>
            <person name="Gujja S."/>
            <person name="Hansen M."/>
            <person name="Howarth C."/>
            <person name="Imamovic A."/>
            <person name="Ireland A."/>
            <person name="Larimer J."/>
            <person name="McCowan C."/>
            <person name="Murphy C."/>
            <person name="Pearson M."/>
            <person name="Poon T.W."/>
            <person name="Priest M."/>
            <person name="Roberts A."/>
            <person name="Saif S."/>
            <person name="Shea T."/>
            <person name="Sisk P."/>
            <person name="Sykes S."/>
            <person name="Wortman J."/>
            <person name="Nusbaum C."/>
            <person name="Birren B."/>
        </authorList>
    </citation>
    <scope>NUCLEOTIDE SEQUENCE [LARGE SCALE GENOMIC DNA]</scope>
    <source>
        <strain evidence="2 3">ACS-093-V-SCH5</strain>
    </source>
</reference>
<dbReference type="SUPFAM" id="SSF55729">
    <property type="entry name" value="Acyl-CoA N-acyltransferases (Nat)"/>
    <property type="match status" value="1"/>
</dbReference>
<proteinExistence type="predicted"/>
<dbReference type="EMBL" id="AGZR01000003">
    <property type="protein sequence ID" value="EPD33773.1"/>
    <property type="molecule type" value="Genomic_DNA"/>
</dbReference>
<organism evidence="2 3">
    <name type="scientific">Propionimicrobium lymphophilum ACS-093-V-SCH5</name>
    <dbReference type="NCBI Taxonomy" id="883161"/>
    <lineage>
        <taxon>Bacteria</taxon>
        <taxon>Bacillati</taxon>
        <taxon>Actinomycetota</taxon>
        <taxon>Actinomycetes</taxon>
        <taxon>Propionibacteriales</taxon>
        <taxon>Propionibacteriaceae</taxon>
        <taxon>Propionimicrobium</taxon>
    </lineage>
</organism>
<dbReference type="AlphaFoldDB" id="S2W1Y0"/>
<keyword evidence="3" id="KW-1185">Reference proteome</keyword>
<dbReference type="Gene3D" id="3.40.630.30">
    <property type="match status" value="1"/>
</dbReference>
<dbReference type="GO" id="GO:0016747">
    <property type="term" value="F:acyltransferase activity, transferring groups other than amino-acyl groups"/>
    <property type="evidence" value="ECO:0007669"/>
    <property type="project" value="InterPro"/>
</dbReference>
<feature type="domain" description="N-acetyltransferase" evidence="1">
    <location>
        <begin position="1"/>
        <end position="155"/>
    </location>
</feature>
<dbReference type="Proteomes" id="UP000014417">
    <property type="component" value="Unassembled WGS sequence"/>
</dbReference>
<name>S2W1Y0_9ACTN</name>
<evidence type="ECO:0000313" key="2">
    <source>
        <dbReference type="EMBL" id="EPD33773.1"/>
    </source>
</evidence>
<dbReference type="InterPro" id="IPR016181">
    <property type="entry name" value="Acyl_CoA_acyltransferase"/>
</dbReference>
<sequence length="155" mass="17431">MDDFDAIVAIYDQARAYMANEGNYTQWGFGYPDSDIVRSDVESLNSYVIVADDEIVGTFYFSVEDDLTYRVIEGGVWGGDSPYGVIHRLASSGKARGVGRACFEFCAEKIGYLRIDTHRNNQSMRKALTEFGFVERGIIYTHDGTPRLAFDYSSK</sequence>
<dbReference type="RefSeq" id="WP_016455045.1">
    <property type="nucleotide sequence ID" value="NZ_KE150269.1"/>
</dbReference>
<evidence type="ECO:0000313" key="3">
    <source>
        <dbReference type="Proteomes" id="UP000014417"/>
    </source>
</evidence>